<dbReference type="EMBL" id="KV428477">
    <property type="protein sequence ID" value="KZT31732.1"/>
    <property type="molecule type" value="Genomic_DNA"/>
</dbReference>
<reference evidence="2 3" key="1">
    <citation type="journal article" date="2016" name="Mol. Biol. Evol.">
        <title>Comparative Genomics of Early-Diverging Mushroom-Forming Fungi Provides Insights into the Origins of Lignocellulose Decay Capabilities.</title>
        <authorList>
            <person name="Nagy L.G."/>
            <person name="Riley R."/>
            <person name="Tritt A."/>
            <person name="Adam C."/>
            <person name="Daum C."/>
            <person name="Floudas D."/>
            <person name="Sun H."/>
            <person name="Yadav J.S."/>
            <person name="Pangilinan J."/>
            <person name="Larsson K.H."/>
            <person name="Matsuura K."/>
            <person name="Barry K."/>
            <person name="Labutti K."/>
            <person name="Kuo R."/>
            <person name="Ohm R.A."/>
            <person name="Bhattacharya S.S."/>
            <person name="Shirouzu T."/>
            <person name="Yoshinaga Y."/>
            <person name="Martin F.M."/>
            <person name="Grigoriev I.V."/>
            <person name="Hibbett D.S."/>
        </authorList>
    </citation>
    <scope>NUCLEOTIDE SEQUENCE [LARGE SCALE GENOMIC DNA]</scope>
    <source>
        <strain evidence="2 3">HHB10207 ss-3</strain>
    </source>
</reference>
<gene>
    <name evidence="2" type="ORF">SISSUDRAFT_1067514</name>
</gene>
<evidence type="ECO:0000313" key="2">
    <source>
        <dbReference type="EMBL" id="KZT31732.1"/>
    </source>
</evidence>
<sequence>MDPTSDIALSEHRFNPLSDAQDLRPLIVSTMKRLCGQLGSKAESETAETGWGTLEARESGLELSVMTVLKRRLINLHRRLGPQVPQLTLICNEIAEASLETVVDFRRKSANSSTHSPGSSRDRQVEDADESSNSPDPFNHLSVSGLINLAIADLKRSVAKDTGITIQNTLGDRDEDVNGFLFMWSRAVFQSLYLSAARPSATAVLKRHIESVRRSFSADLSRFVAEEVAKACVEVVVDFQLRRAGLPTHPPRKPVLSGQGQSRLRKPNVKLRGPLNTRSREPMPTLYEVGGTDDSVHVL</sequence>
<protein>
    <submittedName>
        <fullName evidence="2">Uncharacterized protein</fullName>
    </submittedName>
</protein>
<accession>A0A165X122</accession>
<dbReference type="Proteomes" id="UP000076798">
    <property type="component" value="Unassembled WGS sequence"/>
</dbReference>
<evidence type="ECO:0000313" key="3">
    <source>
        <dbReference type="Proteomes" id="UP000076798"/>
    </source>
</evidence>
<feature type="compositionally biased region" description="Polar residues" evidence="1">
    <location>
        <begin position="110"/>
        <end position="119"/>
    </location>
</feature>
<organism evidence="2 3">
    <name type="scientific">Sistotremastrum suecicum HHB10207 ss-3</name>
    <dbReference type="NCBI Taxonomy" id="1314776"/>
    <lineage>
        <taxon>Eukaryota</taxon>
        <taxon>Fungi</taxon>
        <taxon>Dikarya</taxon>
        <taxon>Basidiomycota</taxon>
        <taxon>Agaricomycotina</taxon>
        <taxon>Agaricomycetes</taxon>
        <taxon>Sistotremastrales</taxon>
        <taxon>Sistotremastraceae</taxon>
        <taxon>Sistotremastrum</taxon>
    </lineage>
</organism>
<proteinExistence type="predicted"/>
<keyword evidence="3" id="KW-1185">Reference proteome</keyword>
<feature type="region of interest" description="Disordered" evidence="1">
    <location>
        <begin position="248"/>
        <end position="299"/>
    </location>
</feature>
<feature type="region of interest" description="Disordered" evidence="1">
    <location>
        <begin position="109"/>
        <end position="137"/>
    </location>
</feature>
<dbReference type="AlphaFoldDB" id="A0A165X122"/>
<name>A0A165X122_9AGAM</name>
<evidence type="ECO:0000256" key="1">
    <source>
        <dbReference type="SAM" id="MobiDB-lite"/>
    </source>
</evidence>